<evidence type="ECO:0000256" key="9">
    <source>
        <dbReference type="ARBA" id="ARBA00023204"/>
    </source>
</evidence>
<organism evidence="13 14">
    <name type="scientific">Diaporthe helianthi</name>
    <dbReference type="NCBI Taxonomy" id="158607"/>
    <lineage>
        <taxon>Eukaryota</taxon>
        <taxon>Fungi</taxon>
        <taxon>Dikarya</taxon>
        <taxon>Ascomycota</taxon>
        <taxon>Pezizomycotina</taxon>
        <taxon>Sordariomycetes</taxon>
        <taxon>Sordariomycetidae</taxon>
        <taxon>Diaporthales</taxon>
        <taxon>Diaporthaceae</taxon>
        <taxon>Diaporthe</taxon>
    </lineage>
</organism>
<protein>
    <recommendedName>
        <fullName evidence="12">Endonuclease/exonuclease/phosphatase domain-containing protein</fullName>
    </recommendedName>
</protein>
<dbReference type="GO" id="GO:0070260">
    <property type="term" value="F:5'-tyrosyl-DNA phosphodiesterase activity"/>
    <property type="evidence" value="ECO:0007669"/>
    <property type="project" value="TreeGrafter"/>
</dbReference>
<dbReference type="InterPro" id="IPR051547">
    <property type="entry name" value="TDP2-like"/>
</dbReference>
<dbReference type="AlphaFoldDB" id="A0A2P5IFK0"/>
<evidence type="ECO:0000256" key="7">
    <source>
        <dbReference type="ARBA" id="ARBA00022801"/>
    </source>
</evidence>
<comment type="subcellular location">
    <subcellularLocation>
        <location evidence="3">Nucleus</location>
        <location evidence="3">PML body</location>
    </subcellularLocation>
</comment>
<keyword evidence="7" id="KW-0378">Hydrolase</keyword>
<keyword evidence="5" id="KW-0479">Metal-binding</keyword>
<feature type="domain" description="Endonuclease/exonuclease/phosphatase" evidence="12">
    <location>
        <begin position="79"/>
        <end position="280"/>
    </location>
</feature>
<feature type="region of interest" description="Disordered" evidence="11">
    <location>
        <begin position="174"/>
        <end position="195"/>
    </location>
</feature>
<accession>A0A2P5IFK0</accession>
<dbReference type="GO" id="GO:0005737">
    <property type="term" value="C:cytoplasm"/>
    <property type="evidence" value="ECO:0007669"/>
    <property type="project" value="TreeGrafter"/>
</dbReference>
<evidence type="ECO:0000256" key="2">
    <source>
        <dbReference type="ARBA" id="ARBA00001946"/>
    </source>
</evidence>
<evidence type="ECO:0000313" key="13">
    <source>
        <dbReference type="EMBL" id="POS81282.1"/>
    </source>
</evidence>
<dbReference type="GO" id="GO:0004518">
    <property type="term" value="F:nuclease activity"/>
    <property type="evidence" value="ECO:0007669"/>
    <property type="project" value="UniProtKB-KW"/>
</dbReference>
<evidence type="ECO:0000256" key="8">
    <source>
        <dbReference type="ARBA" id="ARBA00022842"/>
    </source>
</evidence>
<dbReference type="GO" id="GO:0003697">
    <property type="term" value="F:single-stranded DNA binding"/>
    <property type="evidence" value="ECO:0007669"/>
    <property type="project" value="TreeGrafter"/>
</dbReference>
<comment type="cofactor">
    <cofactor evidence="2">
        <name>Mg(2+)</name>
        <dbReference type="ChEBI" id="CHEBI:18420"/>
    </cofactor>
</comment>
<evidence type="ECO:0000259" key="12">
    <source>
        <dbReference type="Pfam" id="PF03372"/>
    </source>
</evidence>
<proteinExistence type="predicted"/>
<dbReference type="OrthoDB" id="9975959at2759"/>
<keyword evidence="8" id="KW-0460">Magnesium</keyword>
<evidence type="ECO:0000256" key="10">
    <source>
        <dbReference type="ARBA" id="ARBA00023242"/>
    </source>
</evidence>
<dbReference type="GO" id="GO:0006302">
    <property type="term" value="P:double-strand break repair"/>
    <property type="evidence" value="ECO:0007669"/>
    <property type="project" value="TreeGrafter"/>
</dbReference>
<keyword evidence="6" id="KW-0227">DNA damage</keyword>
<dbReference type="GO" id="GO:0046872">
    <property type="term" value="F:metal ion binding"/>
    <property type="evidence" value="ECO:0007669"/>
    <property type="project" value="UniProtKB-KW"/>
</dbReference>
<reference evidence="13" key="1">
    <citation type="submission" date="2017-09" db="EMBL/GenBank/DDBJ databases">
        <title>Polyketide synthases of a Diaporthe helianthi virulent isolate.</title>
        <authorList>
            <person name="Baroncelli R."/>
        </authorList>
    </citation>
    <scope>NUCLEOTIDE SEQUENCE [LARGE SCALE GENOMIC DNA]</scope>
    <source>
        <strain evidence="13">7/96</strain>
    </source>
</reference>
<evidence type="ECO:0000256" key="4">
    <source>
        <dbReference type="ARBA" id="ARBA00022722"/>
    </source>
</evidence>
<dbReference type="PANTHER" id="PTHR15822">
    <property type="entry name" value="TRAF AND TNF RECEPTOR-ASSOCIATED PROTEIN"/>
    <property type="match status" value="1"/>
</dbReference>
<keyword evidence="9" id="KW-0234">DNA repair</keyword>
<evidence type="ECO:0000256" key="3">
    <source>
        <dbReference type="ARBA" id="ARBA00004322"/>
    </source>
</evidence>
<dbReference type="Pfam" id="PF03372">
    <property type="entry name" value="Exo_endo_phos"/>
    <property type="match status" value="1"/>
</dbReference>
<dbReference type="InterPro" id="IPR036691">
    <property type="entry name" value="Endo/exonu/phosph_ase_sf"/>
</dbReference>
<dbReference type="EMBL" id="MAVT02000013">
    <property type="protein sequence ID" value="POS81282.1"/>
    <property type="molecule type" value="Genomic_DNA"/>
</dbReference>
<gene>
    <name evidence="13" type="ORF">DHEL01_v200332</name>
</gene>
<keyword evidence="14" id="KW-1185">Reference proteome</keyword>
<name>A0A2P5IFK0_DIAHE</name>
<comment type="caution">
    <text evidence="13">The sequence shown here is derived from an EMBL/GenBank/DDBJ whole genome shotgun (WGS) entry which is preliminary data.</text>
</comment>
<dbReference type="InterPro" id="IPR005135">
    <property type="entry name" value="Endo/exonuclease/phosphatase"/>
</dbReference>
<evidence type="ECO:0000256" key="5">
    <source>
        <dbReference type="ARBA" id="ARBA00022723"/>
    </source>
</evidence>
<evidence type="ECO:0000256" key="1">
    <source>
        <dbReference type="ARBA" id="ARBA00001936"/>
    </source>
</evidence>
<dbReference type="Gene3D" id="3.60.10.10">
    <property type="entry name" value="Endonuclease/exonuclease/phosphatase"/>
    <property type="match status" value="1"/>
</dbReference>
<sequence>MTLIFRAQKRIKMSLISSIRNRYLSWSHSTPLPDLPGTAPPVFQHWHAFNKTTSNWEIVQPDLSKTSTPIPQEPNLRLLTWNIDAFGEKHESRIEAILSKIRQMQVLTDTDENTNKNNRGLDIIFLQEVSKKALSHLLKDTWVQETWISSEADETNWAGGVPFATTTLLSRSRFQPPISNPHHHPSSSPGTTPDSAWGFSLGPVWRVRFPSRFQRDALCCDILWDRTTRIRLVNVHLDSLPIEPSLRPRQVSIAADLLRAAGDGAGAGAGGRGVIAGDWNPVTEGDADLVGANGLVDAWEQLRPGEDGFTWGLDGKGEPFPPGRLDKVAVLGLRVTDIEVVHPGTLQQATDAEGDTGVPWSDHSGLICSFTHVGTAN</sequence>
<evidence type="ECO:0000256" key="11">
    <source>
        <dbReference type="SAM" id="MobiDB-lite"/>
    </source>
</evidence>
<evidence type="ECO:0000313" key="14">
    <source>
        <dbReference type="Proteomes" id="UP000094444"/>
    </source>
</evidence>
<evidence type="ECO:0000256" key="6">
    <source>
        <dbReference type="ARBA" id="ARBA00022763"/>
    </source>
</evidence>
<comment type="cofactor">
    <cofactor evidence="1">
        <name>Mn(2+)</name>
        <dbReference type="ChEBI" id="CHEBI:29035"/>
    </cofactor>
</comment>
<dbReference type="PANTHER" id="PTHR15822:SF4">
    <property type="entry name" value="TYROSYL-DNA PHOSPHODIESTERASE 2"/>
    <property type="match status" value="1"/>
</dbReference>
<keyword evidence="4" id="KW-0540">Nuclease</keyword>
<dbReference type="Proteomes" id="UP000094444">
    <property type="component" value="Unassembled WGS sequence"/>
</dbReference>
<keyword evidence="10" id="KW-0539">Nucleus</keyword>
<dbReference type="SUPFAM" id="SSF56219">
    <property type="entry name" value="DNase I-like"/>
    <property type="match status" value="1"/>
</dbReference>
<dbReference type="InParanoid" id="A0A2P5IFK0"/>